<evidence type="ECO:0000313" key="1">
    <source>
        <dbReference type="EMBL" id="CDW80138.1"/>
    </source>
</evidence>
<dbReference type="InParanoid" id="A0A078AH03"/>
<proteinExistence type="predicted"/>
<sequence>MRKDSMSTEISAFDIDSYSNLAIASQQQDQNKYTPTISYVKAGNKFIWAKYPQSSAYIKISAIKFQHKVKESKKILVVFDRLNLFIIDPQQSQIGTYQVLGKWSINLNTPRVDYFLKYLIKEERENHNNEESQHIYHEKTQD</sequence>
<evidence type="ECO:0000313" key="2">
    <source>
        <dbReference type="Proteomes" id="UP000039865"/>
    </source>
</evidence>
<dbReference type="EMBL" id="CCKQ01008674">
    <property type="protein sequence ID" value="CDW80138.1"/>
    <property type="molecule type" value="Genomic_DNA"/>
</dbReference>
<dbReference type="Proteomes" id="UP000039865">
    <property type="component" value="Unassembled WGS sequence"/>
</dbReference>
<keyword evidence="2" id="KW-1185">Reference proteome</keyword>
<gene>
    <name evidence="1" type="primary">Contig6206.g6638</name>
    <name evidence="1" type="ORF">STYLEM_9134</name>
</gene>
<organism evidence="1 2">
    <name type="scientific">Stylonychia lemnae</name>
    <name type="common">Ciliate</name>
    <dbReference type="NCBI Taxonomy" id="5949"/>
    <lineage>
        <taxon>Eukaryota</taxon>
        <taxon>Sar</taxon>
        <taxon>Alveolata</taxon>
        <taxon>Ciliophora</taxon>
        <taxon>Intramacronucleata</taxon>
        <taxon>Spirotrichea</taxon>
        <taxon>Stichotrichia</taxon>
        <taxon>Sporadotrichida</taxon>
        <taxon>Oxytrichidae</taxon>
        <taxon>Stylonychinae</taxon>
        <taxon>Stylonychia</taxon>
    </lineage>
</organism>
<accession>A0A078AH03</accession>
<reference evidence="1 2" key="1">
    <citation type="submission" date="2014-06" db="EMBL/GenBank/DDBJ databases">
        <authorList>
            <person name="Swart Estienne"/>
        </authorList>
    </citation>
    <scope>NUCLEOTIDE SEQUENCE [LARGE SCALE GENOMIC DNA]</scope>
    <source>
        <strain evidence="1 2">130c</strain>
    </source>
</reference>
<name>A0A078AH03_STYLE</name>
<dbReference type="AlphaFoldDB" id="A0A078AH03"/>
<protein>
    <submittedName>
        <fullName evidence="1">Uncharacterized protein</fullName>
    </submittedName>
</protein>